<comment type="caution">
    <text evidence="3">The sequence shown here is derived from an EMBL/GenBank/DDBJ whole genome shotgun (WGS) entry which is preliminary data.</text>
</comment>
<keyword evidence="4" id="KW-1185">Reference proteome</keyword>
<dbReference type="InterPro" id="IPR036291">
    <property type="entry name" value="NAD(P)-bd_dom_sf"/>
</dbReference>
<reference evidence="3 4" key="1">
    <citation type="submission" date="2021-02" db="EMBL/GenBank/DDBJ databases">
        <title>Genome assembly of Pseudopithomyces chartarum.</title>
        <authorList>
            <person name="Jauregui R."/>
            <person name="Singh J."/>
            <person name="Voisey C."/>
        </authorList>
    </citation>
    <scope>NUCLEOTIDE SEQUENCE [LARGE SCALE GENOMIC DNA]</scope>
    <source>
        <strain evidence="3 4">AGR01</strain>
    </source>
</reference>
<evidence type="ECO:0000313" key="4">
    <source>
        <dbReference type="Proteomes" id="UP001280581"/>
    </source>
</evidence>
<gene>
    <name evidence="3" type="ORF">GRF29_103g1781694</name>
</gene>
<dbReference type="Pfam" id="PF01370">
    <property type="entry name" value="Epimerase"/>
    <property type="match status" value="1"/>
</dbReference>
<accession>A0AAN6LU42</accession>
<dbReference type="Gene3D" id="3.40.50.720">
    <property type="entry name" value="NAD(P)-binding Rossmann-like Domain"/>
    <property type="match status" value="1"/>
</dbReference>
<dbReference type="Proteomes" id="UP001280581">
    <property type="component" value="Unassembled WGS sequence"/>
</dbReference>
<dbReference type="InterPro" id="IPR001509">
    <property type="entry name" value="Epimerase_deHydtase"/>
</dbReference>
<dbReference type="Gene3D" id="3.90.25.10">
    <property type="entry name" value="UDP-galactose 4-epimerase, domain 1"/>
    <property type="match status" value="1"/>
</dbReference>
<evidence type="ECO:0000259" key="2">
    <source>
        <dbReference type="Pfam" id="PF01370"/>
    </source>
</evidence>
<protein>
    <recommendedName>
        <fullName evidence="2">NAD-dependent epimerase/dehydratase domain-containing protein</fullName>
    </recommendedName>
</protein>
<evidence type="ECO:0000313" key="3">
    <source>
        <dbReference type="EMBL" id="KAK3207653.1"/>
    </source>
</evidence>
<evidence type="ECO:0000256" key="1">
    <source>
        <dbReference type="ARBA" id="ARBA00007637"/>
    </source>
</evidence>
<dbReference type="PROSITE" id="PS00061">
    <property type="entry name" value="ADH_SHORT"/>
    <property type="match status" value="1"/>
</dbReference>
<sequence>MAVNDQMTNAPTLNSDAKGMTAFEPQDGLSNILITGGGGFIGSQLAYSLAATYPDYRVVVFDLFNYKGSLNNLDRRVQNVSIFKGDIFNDEDLSTAIMAYQIDAVIHLSAQTSVDASLATPYESSKANVVGTNVVLENCLKHGVKKFVHMSSADVYGKAEAPGGKFREDVAPRPVNPYGASKAASELIVHEYQARGVDTFIVRASNVYGPKQFPDKLIPKSITLLQQGQKVMIQGTGEDVKHWLYISDVSNAFNVILHRGVPGEVYNLGSHHASTNYNLCSSMIKTITGATDVELWMNKVPGRPVVGKPVGMDFSKLEGIGWTQQVGLEEGVAATVKWYGDNAAKWWGNLPQILGITPK</sequence>
<dbReference type="PANTHER" id="PTHR43000">
    <property type="entry name" value="DTDP-D-GLUCOSE 4,6-DEHYDRATASE-RELATED"/>
    <property type="match status" value="1"/>
</dbReference>
<dbReference type="EMBL" id="WVTA01000009">
    <property type="protein sequence ID" value="KAK3207653.1"/>
    <property type="molecule type" value="Genomic_DNA"/>
</dbReference>
<dbReference type="AlphaFoldDB" id="A0AAN6LU42"/>
<name>A0AAN6LU42_9PLEO</name>
<dbReference type="SUPFAM" id="SSF51735">
    <property type="entry name" value="NAD(P)-binding Rossmann-fold domains"/>
    <property type="match status" value="1"/>
</dbReference>
<comment type="similarity">
    <text evidence="1">Belongs to the NAD(P)-dependent epimerase/dehydratase family.</text>
</comment>
<feature type="domain" description="NAD-dependent epimerase/dehydratase" evidence="2">
    <location>
        <begin position="32"/>
        <end position="269"/>
    </location>
</feature>
<organism evidence="3 4">
    <name type="scientific">Pseudopithomyces chartarum</name>
    <dbReference type="NCBI Taxonomy" id="1892770"/>
    <lineage>
        <taxon>Eukaryota</taxon>
        <taxon>Fungi</taxon>
        <taxon>Dikarya</taxon>
        <taxon>Ascomycota</taxon>
        <taxon>Pezizomycotina</taxon>
        <taxon>Dothideomycetes</taxon>
        <taxon>Pleosporomycetidae</taxon>
        <taxon>Pleosporales</taxon>
        <taxon>Massarineae</taxon>
        <taxon>Didymosphaeriaceae</taxon>
        <taxon>Pseudopithomyces</taxon>
    </lineage>
</organism>
<dbReference type="InterPro" id="IPR020904">
    <property type="entry name" value="Sc_DH/Rdtase_CS"/>
</dbReference>
<proteinExistence type="inferred from homology"/>